<reference evidence="2 3" key="1">
    <citation type="journal article" date="2012" name="Nat. Genet.">
        <title>Plasmodium cynomolgi genome sequences provide insight into Plasmodium vivax and the monkey malaria clade.</title>
        <authorList>
            <person name="Tachibana S."/>
            <person name="Sullivan S.A."/>
            <person name="Kawai S."/>
            <person name="Nakamura S."/>
            <person name="Kim H.R."/>
            <person name="Goto N."/>
            <person name="Arisue N."/>
            <person name="Palacpac N.M.Q."/>
            <person name="Honma H."/>
            <person name="Yagi M."/>
            <person name="Tougan T."/>
            <person name="Katakai Y."/>
            <person name="Kaneko O."/>
            <person name="Mita T."/>
            <person name="Kita K."/>
            <person name="Yasutomi Y."/>
            <person name="Sutton P.L."/>
            <person name="Shakhbatyan R."/>
            <person name="Horii T."/>
            <person name="Yasunaga T."/>
            <person name="Barnwell J.W."/>
            <person name="Escalante A.A."/>
            <person name="Carlton J.M."/>
            <person name="Tanabe K."/>
        </authorList>
    </citation>
    <scope>NUCLEOTIDE SEQUENCE [LARGE SCALE GENOMIC DNA]</scope>
    <source>
        <strain evidence="2 3">B</strain>
    </source>
</reference>
<name>K6UXG2_PLACD</name>
<proteinExistence type="predicted"/>
<dbReference type="GeneID" id="14693535"/>
<dbReference type="InterPro" id="IPR024453">
    <property type="entry name" value="Peptidase_C92"/>
</dbReference>
<dbReference type="PhylomeDB" id="K6UXG2"/>
<dbReference type="Pfam" id="PF00169">
    <property type="entry name" value="PH"/>
    <property type="match status" value="1"/>
</dbReference>
<dbReference type="Proteomes" id="UP000006319">
    <property type="component" value="Chromosome 11"/>
</dbReference>
<dbReference type="SUPFAM" id="SSF50729">
    <property type="entry name" value="PH domain-like"/>
    <property type="match status" value="1"/>
</dbReference>
<dbReference type="SUPFAM" id="SSF54001">
    <property type="entry name" value="Cysteine proteinases"/>
    <property type="match status" value="1"/>
</dbReference>
<evidence type="ECO:0000313" key="3">
    <source>
        <dbReference type="Proteomes" id="UP000006319"/>
    </source>
</evidence>
<gene>
    <name evidence="2" type="ORF">PCYB_111910</name>
</gene>
<evidence type="ECO:0000259" key="1">
    <source>
        <dbReference type="PROSITE" id="PS50003"/>
    </source>
</evidence>
<organism evidence="2 3">
    <name type="scientific">Plasmodium cynomolgi (strain B)</name>
    <dbReference type="NCBI Taxonomy" id="1120755"/>
    <lineage>
        <taxon>Eukaryota</taxon>
        <taxon>Sar</taxon>
        <taxon>Alveolata</taxon>
        <taxon>Apicomplexa</taxon>
        <taxon>Aconoidasida</taxon>
        <taxon>Haemosporida</taxon>
        <taxon>Plasmodiidae</taxon>
        <taxon>Plasmodium</taxon>
        <taxon>Plasmodium (Plasmodium)</taxon>
    </lineage>
</organism>
<dbReference type="OrthoDB" id="289113at2759"/>
<dbReference type="PANTHER" id="PTHR47112:SF1">
    <property type="entry name" value="PX DOMAIN-CONTAINING PROTEIN"/>
    <property type="match status" value="1"/>
</dbReference>
<dbReference type="InterPro" id="IPR038765">
    <property type="entry name" value="Papain-like_cys_pep_sf"/>
</dbReference>
<dbReference type="Gene3D" id="2.30.29.30">
    <property type="entry name" value="Pleckstrin-homology domain (PH domain)/Phosphotyrosine-binding domain (PTB)"/>
    <property type="match status" value="1"/>
</dbReference>
<dbReference type="PROSITE" id="PS50003">
    <property type="entry name" value="PH_DOMAIN"/>
    <property type="match status" value="1"/>
</dbReference>
<keyword evidence="3" id="KW-1185">Reference proteome</keyword>
<dbReference type="eggNOG" id="ENOG502S1V7">
    <property type="taxonomic scope" value="Eukaryota"/>
</dbReference>
<dbReference type="InterPro" id="IPR011993">
    <property type="entry name" value="PH-like_dom_sf"/>
</dbReference>
<dbReference type="InterPro" id="IPR001849">
    <property type="entry name" value="PH_domain"/>
</dbReference>
<accession>K6UXG2</accession>
<dbReference type="VEuPathDB" id="PlasmoDB:PCYB_111910"/>
<dbReference type="Pfam" id="PF05708">
    <property type="entry name" value="Peptidase_C92"/>
    <property type="match status" value="1"/>
</dbReference>
<evidence type="ECO:0000313" key="2">
    <source>
        <dbReference type="EMBL" id="GAB67170.1"/>
    </source>
</evidence>
<sequence length="413" mass="48590">METAAKDGCNHVMQNDENKQVIQLCGVLNYSWKFHIKLKICLRVQEYLDFSDDFVFCSTCHNFSPYHKEGYLEKRCSNSWFGYSKRWFLLKNKKLYYFKSKESLRPSGVLDLELIHMDINYEHGIKRKRSGEDCFLCNARESEHAREEPPEKIKSHSQHCIESRIYKNDSKKESLLILTPRNTGLSFYLRGEDAEIYEWYNLLNSSMTSNKIISQPNFIFSESNFWKIDRISVDVFESIADTGDIVLFRSNVASAKLQRIITRGEYDHIGMILRNDKNGIFLLEALSNMGIILTPWELFRKNRWNEAYTRIALRRLTWDNSEKNLKKLLHFLKNTIGKKYNLKIINFLAPKTDDAGYFCSELIGECWKIMGVIPVNTKCSYIWPSNFSEKFEEKMKLQEGCQLNNELCIDFTL</sequence>
<dbReference type="RefSeq" id="XP_004223117.1">
    <property type="nucleotide sequence ID" value="XM_004223069.1"/>
</dbReference>
<dbReference type="OMA" id="YIWPSNF"/>
<protein>
    <recommendedName>
        <fullName evidence="1">PH domain-containing protein</fullName>
    </recommendedName>
</protein>
<dbReference type="Gene3D" id="3.90.1720.10">
    <property type="entry name" value="endopeptidase domain like (from Nostoc punctiforme)"/>
    <property type="match status" value="1"/>
</dbReference>
<dbReference type="PANTHER" id="PTHR47112">
    <property type="entry name" value="PX DOMAIN-CONTAINING PROTEIN"/>
    <property type="match status" value="1"/>
</dbReference>
<dbReference type="AlphaFoldDB" id="K6UXG2"/>
<feature type="domain" description="PH" evidence="1">
    <location>
        <begin position="65"/>
        <end position="208"/>
    </location>
</feature>
<dbReference type="EMBL" id="DF157103">
    <property type="protein sequence ID" value="GAB67170.1"/>
    <property type="molecule type" value="Genomic_DNA"/>
</dbReference>
<dbReference type="SMART" id="SM00233">
    <property type="entry name" value="PH"/>
    <property type="match status" value="1"/>
</dbReference>
<dbReference type="KEGG" id="pcy:PCYB_111910"/>